<name>A0A975GQK6_9BACT</name>
<dbReference type="AlphaFoldDB" id="A0A975GQK6"/>
<dbReference type="Proteomes" id="UP000663722">
    <property type="component" value="Chromosome"/>
</dbReference>
<reference evidence="1" key="1">
    <citation type="journal article" date="2021" name="Microb. Physiol.">
        <title>Proteogenomic Insights into the Physiology of Marine, Sulfate-Reducing, Filamentous Desulfonema limicola and Desulfonema magnum.</title>
        <authorList>
            <person name="Schnaars V."/>
            <person name="Wohlbrand L."/>
            <person name="Scheve S."/>
            <person name="Hinrichs C."/>
            <person name="Reinhardt R."/>
            <person name="Rabus R."/>
        </authorList>
    </citation>
    <scope>NUCLEOTIDE SEQUENCE</scope>
    <source>
        <strain evidence="1">4be13</strain>
    </source>
</reference>
<sequence length="83" mass="9849">MRALKRSVLHDFIFFFGKLSFIPLRNPLFRGRDIPVRKIGFAACFFENFVKTIKKTSGRKSEPPNRKHIRVAGNLFREKFSRY</sequence>
<evidence type="ECO:0000313" key="1">
    <source>
        <dbReference type="EMBL" id="QTA89967.1"/>
    </source>
</evidence>
<keyword evidence="2" id="KW-1185">Reference proteome</keyword>
<proteinExistence type="predicted"/>
<organism evidence="1 2">
    <name type="scientific">Desulfonema magnum</name>
    <dbReference type="NCBI Taxonomy" id="45655"/>
    <lineage>
        <taxon>Bacteria</taxon>
        <taxon>Pseudomonadati</taxon>
        <taxon>Thermodesulfobacteriota</taxon>
        <taxon>Desulfobacteria</taxon>
        <taxon>Desulfobacterales</taxon>
        <taxon>Desulfococcaceae</taxon>
        <taxon>Desulfonema</taxon>
    </lineage>
</organism>
<protein>
    <submittedName>
        <fullName evidence="1">Uncharacterized protein</fullName>
    </submittedName>
</protein>
<dbReference type="EMBL" id="CP061800">
    <property type="protein sequence ID" value="QTA89967.1"/>
    <property type="molecule type" value="Genomic_DNA"/>
</dbReference>
<gene>
    <name evidence="1" type="ORF">dnm_060260</name>
</gene>
<evidence type="ECO:0000313" key="2">
    <source>
        <dbReference type="Proteomes" id="UP000663722"/>
    </source>
</evidence>
<dbReference type="KEGG" id="dmm:dnm_060260"/>
<accession>A0A975GQK6</accession>